<dbReference type="RefSeq" id="WP_347613227.1">
    <property type="nucleotide sequence ID" value="NZ_JBDPZC010000016.1"/>
</dbReference>
<proteinExistence type="predicted"/>
<comment type="caution">
    <text evidence="1">The sequence shown here is derived from an EMBL/GenBank/DDBJ whole genome shotgun (WGS) entry which is preliminary data.</text>
</comment>
<name>A0ABV0GL56_9BURK</name>
<evidence type="ECO:0000313" key="1">
    <source>
        <dbReference type="EMBL" id="MEO3715649.1"/>
    </source>
</evidence>
<evidence type="ECO:0000313" key="2">
    <source>
        <dbReference type="Proteomes" id="UP001462640"/>
    </source>
</evidence>
<sequence>MTLPNRFFGLVEMDAATATTDFSTIVNGAIQHFAAHSRVDATVTVEIEARTRDGFEARLQRIIKECWRRSKFDPPCRLNFDPGLGADIG</sequence>
<protein>
    <submittedName>
        <fullName evidence="1">Uncharacterized protein</fullName>
    </submittedName>
</protein>
<reference evidence="1 2" key="1">
    <citation type="submission" date="2024-05" db="EMBL/GenBank/DDBJ databases">
        <title>Roseateles sp. 2.12 16S ribosomal RNA gene Genome sequencing and assembly.</title>
        <authorList>
            <person name="Woo H."/>
        </authorList>
    </citation>
    <scope>NUCLEOTIDE SEQUENCE [LARGE SCALE GENOMIC DNA]</scope>
    <source>
        <strain evidence="1 2">2.12</strain>
    </source>
</reference>
<accession>A0ABV0GL56</accession>
<gene>
    <name evidence="1" type="ORF">ABDJ40_22985</name>
</gene>
<keyword evidence="2" id="KW-1185">Reference proteome</keyword>
<dbReference type="Proteomes" id="UP001462640">
    <property type="component" value="Unassembled WGS sequence"/>
</dbReference>
<dbReference type="EMBL" id="JBDPZC010000016">
    <property type="protein sequence ID" value="MEO3715649.1"/>
    <property type="molecule type" value="Genomic_DNA"/>
</dbReference>
<organism evidence="1 2">
    <name type="scientific">Roseateles flavus</name>
    <dbReference type="NCBI Taxonomy" id="3149041"/>
    <lineage>
        <taxon>Bacteria</taxon>
        <taxon>Pseudomonadati</taxon>
        <taxon>Pseudomonadota</taxon>
        <taxon>Betaproteobacteria</taxon>
        <taxon>Burkholderiales</taxon>
        <taxon>Sphaerotilaceae</taxon>
        <taxon>Roseateles</taxon>
    </lineage>
</organism>